<dbReference type="Pfam" id="PF00905">
    <property type="entry name" value="Transpeptidase"/>
    <property type="match status" value="1"/>
</dbReference>
<keyword evidence="5" id="KW-0812">Transmembrane</keyword>
<feature type="compositionally biased region" description="Basic residues" evidence="4">
    <location>
        <begin position="136"/>
        <end position="146"/>
    </location>
</feature>
<feature type="compositionally biased region" description="Gly residues" evidence="4">
    <location>
        <begin position="21"/>
        <end position="34"/>
    </location>
</feature>
<evidence type="ECO:0000256" key="4">
    <source>
        <dbReference type="SAM" id="MobiDB-lite"/>
    </source>
</evidence>
<name>A0ABV6NZJ7_9ACTN</name>
<dbReference type="Gene3D" id="3.30.450.330">
    <property type="match status" value="1"/>
</dbReference>
<reference evidence="8 9" key="1">
    <citation type="submission" date="2024-09" db="EMBL/GenBank/DDBJ databases">
        <authorList>
            <person name="Sun Q."/>
            <person name="Mori K."/>
        </authorList>
    </citation>
    <scope>NUCLEOTIDE SEQUENCE [LARGE SCALE GENOMIC DNA]</scope>
    <source>
        <strain evidence="8 9">TBRC 2205</strain>
    </source>
</reference>
<dbReference type="InterPro" id="IPR012338">
    <property type="entry name" value="Beta-lactam/transpept-like"/>
</dbReference>
<keyword evidence="9" id="KW-1185">Reference proteome</keyword>
<gene>
    <name evidence="8" type="ORF">ACFFHU_18970</name>
</gene>
<sequence>MPPRPDDPRRDDPSSRRGSARGQGRGGPADGQLGGISDARAYTPRGRTVRETAELRRTPPATRSPEKFRPALQVLDGGRAAAGAPTRTPPAGDRADQPAPAGRRGTGRPAASAAARGGAGRVPSRPARGADVARPARPRRTGRPKRPAPPPLADPRRRLRLGTFVALVLFVTIGIRLIAIQVLQSPAYADGGLKDRISTVALPAPRGAIYDRSGIALASSVEARYIFADPELVKDVHLTAKALEPLLGIPAADLEPRLVRQKTESGQDSRFQYLARGVPVETAEKVLARELPGIYADRDERRDVPGGDLAANLLGFVNRDMNGLEGLEARYDDLLRGVPGERTYEHGGGDLNAPIPGGFVKETKPQPGSSLELTIDRDLQFKAQSILHDRMKATSGSAGAALVLDVRTGEVLAQASDPTYNAADPKDSQPADRTDNATSFVVDPGSVHKAITMGAALQEGKVRPDDSILVGPTITKADTTFSDTHPPPGGVAVPMSLPGIMAYSSNVGTIKIADRLGKEKLYEYQKKFGLGQATGEGVPGEAPGQLLPPDDWSGSAYGSVPIGMSVSATPLQIAAAYAAIANNGTWVQPHLIKDTIAPDGTRTPAPAPKSHPVLSPGNAAALRTILEAVTTVDHATGLRAAIPGYRVAGKTGTGGLVRDGSYAPGEVASFVGMAPADNPRYVVAVFAYTPGGEGGDVSAPAFKDIMEFTLSHYRVPPTGTKPPNFVVYPR</sequence>
<feature type="compositionally biased region" description="Basic and acidic residues" evidence="4">
    <location>
        <begin position="424"/>
        <end position="435"/>
    </location>
</feature>
<feature type="compositionally biased region" description="Basic and acidic residues" evidence="4">
    <location>
        <begin position="1"/>
        <end position="15"/>
    </location>
</feature>
<dbReference type="Gene3D" id="3.40.710.10">
    <property type="entry name" value="DD-peptidase/beta-lactamase superfamily"/>
    <property type="match status" value="1"/>
</dbReference>
<feature type="compositionally biased region" description="Low complexity" evidence="4">
    <location>
        <begin position="77"/>
        <end position="135"/>
    </location>
</feature>
<feature type="transmembrane region" description="Helical" evidence="5">
    <location>
        <begin position="161"/>
        <end position="179"/>
    </location>
</feature>
<dbReference type="Proteomes" id="UP001589894">
    <property type="component" value="Unassembled WGS sequence"/>
</dbReference>
<evidence type="ECO:0000313" key="9">
    <source>
        <dbReference type="Proteomes" id="UP001589894"/>
    </source>
</evidence>
<evidence type="ECO:0000256" key="2">
    <source>
        <dbReference type="ARBA" id="ARBA00007171"/>
    </source>
</evidence>
<keyword evidence="5" id="KW-1133">Transmembrane helix</keyword>
<dbReference type="EMBL" id="JBHLUE010000016">
    <property type="protein sequence ID" value="MFC0566210.1"/>
    <property type="molecule type" value="Genomic_DNA"/>
</dbReference>
<evidence type="ECO:0000256" key="1">
    <source>
        <dbReference type="ARBA" id="ARBA00004370"/>
    </source>
</evidence>
<dbReference type="SUPFAM" id="SSF56519">
    <property type="entry name" value="Penicillin binding protein dimerisation domain"/>
    <property type="match status" value="1"/>
</dbReference>
<dbReference type="PANTHER" id="PTHR30627">
    <property type="entry name" value="PEPTIDOGLYCAN D,D-TRANSPEPTIDASE"/>
    <property type="match status" value="1"/>
</dbReference>
<evidence type="ECO:0000313" key="8">
    <source>
        <dbReference type="EMBL" id="MFC0566210.1"/>
    </source>
</evidence>
<dbReference type="InterPro" id="IPR001460">
    <property type="entry name" value="PCN-bd_Tpept"/>
</dbReference>
<feature type="region of interest" description="Disordered" evidence="4">
    <location>
        <begin position="1"/>
        <end position="156"/>
    </location>
</feature>
<feature type="compositionally biased region" description="Basic and acidic residues" evidence="4">
    <location>
        <begin position="48"/>
        <end position="57"/>
    </location>
</feature>
<evidence type="ECO:0000256" key="5">
    <source>
        <dbReference type="SAM" id="Phobius"/>
    </source>
</evidence>
<dbReference type="SUPFAM" id="SSF56601">
    <property type="entry name" value="beta-lactamase/transpeptidase-like"/>
    <property type="match status" value="1"/>
</dbReference>
<protein>
    <submittedName>
        <fullName evidence="8">Penicillin-binding transpeptidase domain-containing protein</fullName>
    </submittedName>
</protein>
<dbReference type="InterPro" id="IPR036138">
    <property type="entry name" value="PBP_dimer_sf"/>
</dbReference>
<keyword evidence="3 5" id="KW-0472">Membrane</keyword>
<comment type="caution">
    <text evidence="8">The sequence shown here is derived from an EMBL/GenBank/DDBJ whole genome shotgun (WGS) entry which is preliminary data.</text>
</comment>
<proteinExistence type="inferred from homology"/>
<organism evidence="8 9">
    <name type="scientific">Plantactinospora siamensis</name>
    <dbReference type="NCBI Taxonomy" id="555372"/>
    <lineage>
        <taxon>Bacteria</taxon>
        <taxon>Bacillati</taxon>
        <taxon>Actinomycetota</taxon>
        <taxon>Actinomycetes</taxon>
        <taxon>Micromonosporales</taxon>
        <taxon>Micromonosporaceae</taxon>
        <taxon>Plantactinospora</taxon>
    </lineage>
</organism>
<accession>A0ABV6NZJ7</accession>
<feature type="domain" description="Penicillin-binding protein dimerisation" evidence="7">
    <location>
        <begin position="202"/>
        <end position="345"/>
    </location>
</feature>
<comment type="subcellular location">
    <subcellularLocation>
        <location evidence="1">Membrane</location>
    </subcellularLocation>
</comment>
<dbReference type="RefSeq" id="WP_377340718.1">
    <property type="nucleotide sequence ID" value="NZ_JBHLUE010000016.1"/>
</dbReference>
<feature type="region of interest" description="Disordered" evidence="4">
    <location>
        <begin position="415"/>
        <end position="439"/>
    </location>
</feature>
<feature type="domain" description="Penicillin-binding protein transpeptidase" evidence="6">
    <location>
        <begin position="399"/>
        <end position="707"/>
    </location>
</feature>
<comment type="similarity">
    <text evidence="2">Belongs to the transpeptidase family.</text>
</comment>
<dbReference type="PANTHER" id="PTHR30627:SF1">
    <property type="entry name" value="PEPTIDOGLYCAN D,D-TRANSPEPTIDASE FTSI"/>
    <property type="match status" value="1"/>
</dbReference>
<dbReference type="InterPro" id="IPR005311">
    <property type="entry name" value="PBP_dimer"/>
</dbReference>
<dbReference type="Pfam" id="PF03717">
    <property type="entry name" value="PBP_dimer"/>
    <property type="match status" value="1"/>
</dbReference>
<dbReference type="InterPro" id="IPR050515">
    <property type="entry name" value="Beta-lactam/transpept"/>
</dbReference>
<evidence type="ECO:0000259" key="7">
    <source>
        <dbReference type="Pfam" id="PF03717"/>
    </source>
</evidence>
<dbReference type="Gene3D" id="3.90.1310.10">
    <property type="entry name" value="Penicillin-binding protein 2a (Domain 2)"/>
    <property type="match status" value="1"/>
</dbReference>
<evidence type="ECO:0000256" key="3">
    <source>
        <dbReference type="ARBA" id="ARBA00023136"/>
    </source>
</evidence>
<evidence type="ECO:0000259" key="6">
    <source>
        <dbReference type="Pfam" id="PF00905"/>
    </source>
</evidence>